<evidence type="ECO:0000259" key="1">
    <source>
        <dbReference type="PROSITE" id="PS51379"/>
    </source>
</evidence>
<dbReference type="Proteomes" id="UP000476820">
    <property type="component" value="Unassembled WGS sequence"/>
</dbReference>
<dbReference type="EMBL" id="SWOV01000046">
    <property type="protein sequence ID" value="NFF88988.1"/>
    <property type="molecule type" value="Genomic_DNA"/>
</dbReference>
<dbReference type="Pfam" id="PF02906">
    <property type="entry name" value="Fe_hyd_lg_C"/>
    <property type="match status" value="1"/>
</dbReference>
<evidence type="ECO:0000313" key="4">
    <source>
        <dbReference type="Proteomes" id="UP000473681"/>
    </source>
</evidence>
<dbReference type="InterPro" id="IPR009016">
    <property type="entry name" value="Fe_hydrogenase"/>
</dbReference>
<dbReference type="SUPFAM" id="SSF53920">
    <property type="entry name" value="Fe-only hydrogenase"/>
    <property type="match status" value="1"/>
</dbReference>
<dbReference type="InterPro" id="IPR017896">
    <property type="entry name" value="4Fe4S_Fe-S-bd"/>
</dbReference>
<dbReference type="OrthoDB" id="9798098at2"/>
<dbReference type="AlphaFoldDB" id="A0A0L9Y9W0"/>
<dbReference type="RefSeq" id="WP_053341973.1">
    <property type="nucleotide sequence ID" value="NZ_JACBBU010000012.1"/>
</dbReference>
<feature type="domain" description="4Fe-4S ferredoxin-type" evidence="1">
    <location>
        <begin position="111"/>
        <end position="141"/>
    </location>
</feature>
<evidence type="ECO:0000313" key="5">
    <source>
        <dbReference type="Proteomes" id="UP000476820"/>
    </source>
</evidence>
<dbReference type="Gene3D" id="3.40.950.10">
    <property type="entry name" value="Fe-only Hydrogenase (Larger Subunit), Chain L, domain 3"/>
    <property type="match status" value="1"/>
</dbReference>
<dbReference type="Gene3D" id="3.30.70.20">
    <property type="match status" value="1"/>
</dbReference>
<proteinExistence type="predicted"/>
<dbReference type="PANTHER" id="PTHR11615">
    <property type="entry name" value="NITRATE, FORMATE, IRON DEHYDROGENASE"/>
    <property type="match status" value="1"/>
</dbReference>
<dbReference type="SUPFAM" id="SSF54862">
    <property type="entry name" value="4Fe-4S ferredoxins"/>
    <property type="match status" value="1"/>
</dbReference>
<protein>
    <submittedName>
        <fullName evidence="2">Iron hydrogenase</fullName>
    </submittedName>
</protein>
<name>A0A0L9Y9W0_CLOBO</name>
<dbReference type="InterPro" id="IPR050340">
    <property type="entry name" value="Cytosolic_Fe-S_CAF"/>
</dbReference>
<dbReference type="PROSITE" id="PS51379">
    <property type="entry name" value="4FE4S_FER_2"/>
    <property type="match status" value="1"/>
</dbReference>
<dbReference type="EMBL" id="SWVK01000014">
    <property type="protein sequence ID" value="NFN35667.1"/>
    <property type="molecule type" value="Genomic_DNA"/>
</dbReference>
<evidence type="ECO:0000313" key="3">
    <source>
        <dbReference type="EMBL" id="NFN35667.1"/>
    </source>
</evidence>
<gene>
    <name evidence="2" type="ORF">FC774_14130</name>
    <name evidence="3" type="ORF">FDB51_11140</name>
</gene>
<sequence>MNNKYLDLFDTLVKSYYNGNFDETLNRIMVCHEVSPQETFEIITSLCGVKLKFDNNYVYNIKKAITEYTVNKRIVEKLECCGANCTPNKEKKYTCELACPFNAIYYDSEKNSTAINKDMCINCGICVDSCKNGRILDKVEFLPIINLIKENKTVIAAVAPAIAGQFGENVTMDQLREAFIKAGFTDMVEVAFAADILTVKEAVEFNKHINKPDDLMITSCCCPMWVGMLKKVYKELVPDLSPSVSPMIAAGRILKKLNKDTKVVFIGPCIAKKAEAKEKDLVGAIDFVLTFQEVEQIFRALEINPMDLHGVPSVEYASKAGRLYARTGGVSIAVSETIEELYPEKFKNFKSVKVDGIKDCKAILDKALKKEVDANFIEGMGCPGGCVGGPKAIVPPTKSRIAVDEFAYDSPIKVPVHSKVLDDVLSKIGINSIDDFKDPKKIEILERDFFN</sequence>
<reference evidence="4 5" key="1">
    <citation type="submission" date="2019-04" db="EMBL/GenBank/DDBJ databases">
        <title>Genome sequencing of Clostridium botulinum Groups I-IV and Clostridium butyricum.</title>
        <authorList>
            <person name="Brunt J."/>
            <person name="Van Vliet A.H.M."/>
            <person name="Stringer S.C."/>
            <person name="Carter A.T."/>
            <person name="Peck M.W."/>
        </authorList>
    </citation>
    <scope>NUCLEOTIDE SEQUENCE [LARGE SCALE GENOMIC DNA]</scope>
    <source>
        <strain evidence="2 5">1605</strain>
        <strain evidence="3 4">CB-K-33E</strain>
    </source>
</reference>
<dbReference type="InterPro" id="IPR004108">
    <property type="entry name" value="Fe_hydrogenase_lsu_C"/>
</dbReference>
<comment type="caution">
    <text evidence="2">The sequence shown here is derived from an EMBL/GenBank/DDBJ whole genome shotgun (WGS) entry which is preliminary data.</text>
</comment>
<accession>A0A0L9Y9W0</accession>
<evidence type="ECO:0000313" key="2">
    <source>
        <dbReference type="EMBL" id="NFF88988.1"/>
    </source>
</evidence>
<organism evidence="2 5">
    <name type="scientific">Clostridium botulinum</name>
    <dbReference type="NCBI Taxonomy" id="1491"/>
    <lineage>
        <taxon>Bacteria</taxon>
        <taxon>Bacillati</taxon>
        <taxon>Bacillota</taxon>
        <taxon>Clostridia</taxon>
        <taxon>Eubacteriales</taxon>
        <taxon>Clostridiaceae</taxon>
        <taxon>Clostridium</taxon>
    </lineage>
</organism>
<dbReference type="Proteomes" id="UP000473681">
    <property type="component" value="Unassembled WGS sequence"/>
</dbReference>